<dbReference type="Proteomes" id="UP001227964">
    <property type="component" value="Unassembled WGS sequence"/>
</dbReference>
<dbReference type="EMBL" id="JASSVS010000016">
    <property type="protein sequence ID" value="MDL0433701.1"/>
    <property type="molecule type" value="Genomic_DNA"/>
</dbReference>
<reference evidence="1 2" key="1">
    <citation type="submission" date="2023-06" db="EMBL/GenBank/DDBJ databases">
        <title>Marinobacter azerbaijanicus a moderately halophilic, isolated from Urmia Lake in Azerbaijan region of Iran.</title>
        <authorList>
            <person name="Sanchez-Porro C."/>
            <person name="Aghdam E.M."/>
            <person name="Saheb S.M."/>
            <person name="Tarhriz V."/>
            <person name="Kazemi E."/>
            <person name="Ammozegar M.A."/>
            <person name="Ventosa A."/>
            <person name="Hejazi M.S."/>
        </authorList>
    </citation>
    <scope>NUCLEOTIDE SEQUENCE [LARGE SCALE GENOMIC DNA]</scope>
    <source>
        <strain evidence="1 2">TBZ242</strain>
    </source>
</reference>
<dbReference type="Pfam" id="PF08665">
    <property type="entry name" value="PglZ"/>
    <property type="match status" value="1"/>
</dbReference>
<name>A0ABT7IHT8_9GAMM</name>
<comment type="caution">
    <text evidence="1">The sequence shown here is derived from an EMBL/GenBank/DDBJ whole genome shotgun (WGS) entry which is preliminary data.</text>
</comment>
<accession>A0ABT7IHT8</accession>
<gene>
    <name evidence="1" type="ORF">QPM17_21380</name>
</gene>
<organism evidence="1 2">
    <name type="scientific">Marinobacter azerbaijanicus</name>
    <dbReference type="NCBI Taxonomy" id="3050455"/>
    <lineage>
        <taxon>Bacteria</taxon>
        <taxon>Pseudomonadati</taxon>
        <taxon>Pseudomonadota</taxon>
        <taxon>Gammaproteobacteria</taxon>
        <taxon>Pseudomonadales</taxon>
        <taxon>Marinobacteraceae</taxon>
        <taxon>Marinobacter</taxon>
    </lineage>
</organism>
<evidence type="ECO:0000313" key="2">
    <source>
        <dbReference type="Proteomes" id="UP001227964"/>
    </source>
</evidence>
<dbReference type="RefSeq" id="WP_285393721.1">
    <property type="nucleotide sequence ID" value="NZ_JASSVS010000016.1"/>
</dbReference>
<protein>
    <submittedName>
        <fullName evidence="1">PglZ domain-containing protein</fullName>
    </submittedName>
</protein>
<proteinExistence type="predicted"/>
<sequence length="842" mass="94039">MSIEAYIQEQVLAERLRDRAVVVVYDPDLRYRGLCQGLASGSTEVVDATESSIESREQAMRALQRLGRGELHELMVYVPAPAPLDDEHKQIDPFSPFAACGGVFPDGDGDSFQSLCLKAKPEHAEEIRRLFAEDASPDFAVIDAVGGGVGWPNLRAQLGAESSRDILLGLMAPNSKQRQALQASDAWISEARDLFKRTLGLKLRTRGKTLSSIADELWRFVLFSEFVFDLPETLPETLADIPRAEEGARPIIEALCETLRNDRRRQDLYIEKAKEIEEELNLPDHCQTMIDLGRRDTFPFEERTFLQQAMLAFDAGDIDRVRDILVQHERSVWTGHGESREKWYLVDAAAALAQVCDDLGQRLPEHSDTLEDLVQFYVGSLREMDRLHREFEQAVSDFVWQDTRGEMASLIQRARKRYSSLSESVQQCFMRLIKETGWPLPGMLANTQVFDRLVAPQLKQNGHRVAYFMVDALRYELGVALEKQLADDGAIEMQSSLVQLPSVTPVGMASLLPGADDLLTLEKGETGLAPMLDGKPVGSVAQRMDAFRRRYGQRFAEMRLEDFVRNKGPKIAPDTDLLVLRSVEIDSHSENHPETAPTELPNALKRIRMAVNRLAEHGFHEVVIATDHGFYMNSHAGAGDVARKPHGDWLIVHDRCALGDGSADDHHLVMETQRLGIRSNATRLAAPLTMAPYRTGLQYFHGGLSLQECVVAVIRMQLRSQEQPSIKRPSVSISYKQGATRITTRVPVIDVAVEAADMFSSEGSYEILLEAHDKKSGNVVGEARATGPVNPATGTLTLQPGEAVKVNLKMQMEYEGKFKVKALDPRTHTIYSQIDLETDYAV</sequence>
<keyword evidence="2" id="KW-1185">Reference proteome</keyword>
<evidence type="ECO:0000313" key="1">
    <source>
        <dbReference type="EMBL" id="MDL0433701.1"/>
    </source>
</evidence>